<dbReference type="GO" id="GO:0003678">
    <property type="term" value="F:DNA helicase activity"/>
    <property type="evidence" value="ECO:0007669"/>
    <property type="project" value="UniProtKB-EC"/>
</dbReference>
<accession>A0A1V0RUK9</accession>
<dbReference type="InterPro" id="IPR027417">
    <property type="entry name" value="P-loop_NTPase"/>
</dbReference>
<dbReference type="Gene3D" id="3.40.960.10">
    <property type="entry name" value="VSR Endonuclease"/>
    <property type="match status" value="1"/>
</dbReference>
<feature type="domain" description="Restriction endonuclease type II-like" evidence="4">
    <location>
        <begin position="1261"/>
        <end position="1358"/>
    </location>
</feature>
<dbReference type="KEGG" id="rmm:ROSMUCSMR3_03930"/>
<dbReference type="PANTHER" id="PTHR10887:SF530">
    <property type="entry name" value="SUPERFAMILY I DNA HELICASES"/>
    <property type="match status" value="1"/>
</dbReference>
<protein>
    <submittedName>
        <fullName evidence="5">ATP-dependent RecD-like DNA helicase</fullName>
        <ecNumber evidence="5">3.6.4.12</ecNumber>
    </submittedName>
</protein>
<feature type="domain" description="DNA2/NAM7 helicase helicase" evidence="2">
    <location>
        <begin position="945"/>
        <end position="985"/>
    </location>
</feature>
<evidence type="ECO:0000259" key="1">
    <source>
        <dbReference type="Pfam" id="PF11784"/>
    </source>
</evidence>
<evidence type="ECO:0000313" key="6">
    <source>
        <dbReference type="Proteomes" id="UP000192273"/>
    </source>
</evidence>
<dbReference type="InterPro" id="IPR049468">
    <property type="entry name" value="Restrct_endonuc-II-like_dom"/>
</dbReference>
<evidence type="ECO:0000259" key="4">
    <source>
        <dbReference type="Pfam" id="PF18741"/>
    </source>
</evidence>
<evidence type="ECO:0000259" key="2">
    <source>
        <dbReference type="Pfam" id="PF13086"/>
    </source>
</evidence>
<name>A0A1V0RUK9_9RHOB</name>
<dbReference type="Pfam" id="PF13086">
    <property type="entry name" value="AAA_11"/>
    <property type="match status" value="2"/>
</dbReference>
<dbReference type="RefSeq" id="WP_081508442.1">
    <property type="nucleotide sequence ID" value="NZ_CP020474.1"/>
</dbReference>
<dbReference type="CDD" id="cd18808">
    <property type="entry name" value="SF1_C_Upf1"/>
    <property type="match status" value="1"/>
</dbReference>
<dbReference type="InterPro" id="IPR047187">
    <property type="entry name" value="SF1_C_Upf1"/>
</dbReference>
<dbReference type="Pfam" id="PF18741">
    <property type="entry name" value="MTES_1575"/>
    <property type="match status" value="1"/>
</dbReference>
<keyword evidence="5" id="KW-0347">Helicase</keyword>
<keyword evidence="5" id="KW-0067">ATP-binding</keyword>
<keyword evidence="6" id="KW-1185">Reference proteome</keyword>
<dbReference type="InterPro" id="IPR011335">
    <property type="entry name" value="Restrct_endonuc-II-like"/>
</dbReference>
<organism evidence="5 6">
    <name type="scientific">Roseovarius mucosus</name>
    <dbReference type="NCBI Taxonomy" id="215743"/>
    <lineage>
        <taxon>Bacteria</taxon>
        <taxon>Pseudomonadati</taxon>
        <taxon>Pseudomonadota</taxon>
        <taxon>Alphaproteobacteria</taxon>
        <taxon>Rhodobacterales</taxon>
        <taxon>Roseobacteraceae</taxon>
        <taxon>Roseovarius</taxon>
    </lineage>
</organism>
<dbReference type="EMBL" id="CP020474">
    <property type="protein sequence ID" value="ARE85376.1"/>
    <property type="molecule type" value="Genomic_DNA"/>
</dbReference>
<keyword evidence="5" id="KW-0378">Hydrolase</keyword>
<dbReference type="GO" id="GO:0016787">
    <property type="term" value="F:hydrolase activity"/>
    <property type="evidence" value="ECO:0007669"/>
    <property type="project" value="UniProtKB-KW"/>
</dbReference>
<evidence type="ECO:0000259" key="3">
    <source>
        <dbReference type="Pfam" id="PF13087"/>
    </source>
</evidence>
<gene>
    <name evidence="5" type="primary">recD2</name>
    <name evidence="5" type="ORF">ROSMUCSMR3_03930</name>
</gene>
<dbReference type="Pfam" id="PF11784">
    <property type="entry name" value="DUF3320"/>
    <property type="match status" value="1"/>
</dbReference>
<dbReference type="InterPro" id="IPR025103">
    <property type="entry name" value="DUF4011"/>
</dbReference>
<feature type="domain" description="DUF3320" evidence="1">
    <location>
        <begin position="1417"/>
        <end position="1463"/>
    </location>
</feature>
<dbReference type="InterPro" id="IPR045055">
    <property type="entry name" value="DNA2/NAM7-like"/>
</dbReference>
<dbReference type="OrthoDB" id="9757917at2"/>
<dbReference type="Proteomes" id="UP000192273">
    <property type="component" value="Chromosome"/>
</dbReference>
<sequence>MLTQTDRLTTKVLNDARRKLLETGTRNRLIHVNRANQRANTLNIINERCDDIFGILRDQAKRMRFKPTGKDRKPGEEDEASQFTLLPMEEGAGAAGPERFTDQFLETPLGPEAQARRLLRLASDARTAEEEQGLNILYLAIGFLKWRESSSSDIWREAPLVLLPVELVRNERTSTYDIRAREDDITTNLPLQERLRTDFGILLPEIEEGEGWQPSTYFAQVTDAVSGQPGWAVDADGMQLGFFSFAKLLMHRDLDPAAWPNGGLTQSPLLGGLLAEGFDGGTSIFGPEDKLDALLDPADIIQVVDADASQTKVIEEVRHGANLVVQGPPGTGKSQTITNLIAAAAHDGKTVLFVAEKMAALSVVHHRLVRSGLRDICLELHSRSANKKALAQELGRTLSASAAAVPGVSDVSGLRQNRDALNRISDLLHTPVGASGDTPFRAMSEIIGLIGKGAQPPSIPLEGLERLDAPARKAALGAIARFIEALRVVGAPDAHPYRGVREYDLQPTDLSRLGGELAAAAAALTHVSAEAALLAPSLLRPAPVTLADAAALVSGLNILASAPAHAQPFITQSLLDRVDQPRLIEALTAGIEWSEARHEAEGRFTPAAWSAELVSLRSAITGGQSSFLARIFGPYRKASGVLAGLLSGALPKPAAERLALVDQLAGVQARRQRLADEEAWLQVALGENWRGERTEFAAIKEISTWLATAKAAGFATADDLLAALAEIKTPGQAALSLAALVRDAQEKAEKPITRLGFDLEQAGLSSELKEADLTDLAAVFERMQTESGRYADWAALARATAQTVENGAGDVIDAVADGRVEPAAAGDEFTYACAEARWNAARAVLPELGQVAGLDRHELVQMFQEKERSRLNEAQTLILARHFAQIPKGSMGEMGVIRGEIGRKSRHKPIRWVMKNAGSMVQRIKPVMLMSPISVAQFLPPGTVTFDLLVIDEASQIRPEDALGVIARARQIVVVGDQKQLPPTSFFDRLVDDVEDNEEDDEMPAGATAADMESILSLCEARGLRSRMLEWHYRSRDPSLIRVSNAEFYDDNLVLPPSPLQLDPNYGMKFRRVPGVYARGKTTSARAGTNKIEAQHVVKAVAEHARKSPDLSLGVVAFSKAQSDTLTEALEYERRRDPVLEAFLREGRAEDVFVKNIENVQGDERDVILISVGYGPQEPNGRLASMSFGPVNGEGGERRLNVLFSRARVRCEIFASFDPGDIDPSRSSRVGPRVLKRFLDFAKTGIIEEQVATGLDADSPFEEDVARVIRELGYEADPQVGTAGFRIDIGVRHPDRPGQYIVAVECDGAAYHAALWARERDRLRQDVLEGLGWRFHRIWSTDWFHRRDHEIRRLAEALLAAKESSAGGIVVRGANTGGLLQVVDVEQNAPGPIEIGHLELTAPPYQRADLSVRSTVEPHEAPQGQIGDLIIKIVEIEGPIHVDEIARRVATAFGKLKAGSRIVDATTRALKAVQRRSDNPLKTAGRFVMTKDQAAAPPVRDRRAETGGVLKAEYLPPMEISAAVAKISAESGIMPPEEMTKAVARLLGFQRVGPDLSEGIRAVVVKA</sequence>
<dbReference type="EC" id="3.6.4.12" evidence="5"/>
<keyword evidence="5" id="KW-0547">Nucleotide-binding</keyword>
<feature type="domain" description="DNA2/NAM7 helicase helicase" evidence="2">
    <location>
        <begin position="307"/>
        <end position="370"/>
    </location>
</feature>
<dbReference type="Pfam" id="PF13195">
    <property type="entry name" value="DUF4011"/>
    <property type="match status" value="1"/>
</dbReference>
<dbReference type="SUPFAM" id="SSF52980">
    <property type="entry name" value="Restriction endonuclease-like"/>
    <property type="match status" value="1"/>
</dbReference>
<feature type="domain" description="DNA2/NAM7 helicase-like C-terminal" evidence="3">
    <location>
        <begin position="1019"/>
        <end position="1214"/>
    </location>
</feature>
<dbReference type="PANTHER" id="PTHR10887">
    <property type="entry name" value="DNA2/NAM7 HELICASE FAMILY"/>
    <property type="match status" value="1"/>
</dbReference>
<dbReference type="InterPro" id="IPR021754">
    <property type="entry name" value="DUF3320"/>
</dbReference>
<dbReference type="SUPFAM" id="SSF52540">
    <property type="entry name" value="P-loop containing nucleoside triphosphate hydrolases"/>
    <property type="match status" value="1"/>
</dbReference>
<evidence type="ECO:0000313" key="5">
    <source>
        <dbReference type="EMBL" id="ARE85376.1"/>
    </source>
</evidence>
<dbReference type="FunFam" id="3.40.960.10:FF:000002">
    <property type="entry name" value="DNA helicase related protein"/>
    <property type="match status" value="1"/>
</dbReference>
<dbReference type="InterPro" id="IPR041679">
    <property type="entry name" value="DNA2/NAM7-like_C"/>
</dbReference>
<reference evidence="5 6" key="1">
    <citation type="submission" date="2017-03" db="EMBL/GenBank/DDBJ databases">
        <title>Genome Sequence of Roseovarius mucosus strain SMR3 Isolated from a culture of the Diatom Skeletonema marinoi.</title>
        <authorList>
            <person name="Topel M."/>
            <person name="Pinder M."/>
            <person name="Johansson O.N."/>
            <person name="Kourtchenko O."/>
            <person name="Godhe A."/>
            <person name="Clarke A.K."/>
        </authorList>
    </citation>
    <scope>NUCLEOTIDE SEQUENCE [LARGE SCALE GENOMIC DNA]</scope>
    <source>
        <strain evidence="5 6">SMR3</strain>
    </source>
</reference>
<proteinExistence type="predicted"/>
<dbReference type="Pfam" id="PF13087">
    <property type="entry name" value="AAA_12"/>
    <property type="match status" value="1"/>
</dbReference>
<dbReference type="Gene3D" id="3.40.50.300">
    <property type="entry name" value="P-loop containing nucleotide triphosphate hydrolases"/>
    <property type="match status" value="3"/>
</dbReference>
<dbReference type="InterPro" id="IPR041677">
    <property type="entry name" value="DNA2/NAM7_AAA_11"/>
</dbReference>